<accession>A0A847EUT5</accession>
<dbReference type="GO" id="GO:0032259">
    <property type="term" value="P:methylation"/>
    <property type="evidence" value="ECO:0007669"/>
    <property type="project" value="UniProtKB-KW"/>
</dbReference>
<dbReference type="SUPFAM" id="SSF53335">
    <property type="entry name" value="S-adenosyl-L-methionine-dependent methyltransferases"/>
    <property type="match status" value="1"/>
</dbReference>
<evidence type="ECO:0000259" key="1">
    <source>
        <dbReference type="Pfam" id="PF08241"/>
    </source>
</evidence>
<dbReference type="GO" id="GO:0008757">
    <property type="term" value="F:S-adenosylmethionine-dependent methyltransferase activity"/>
    <property type="evidence" value="ECO:0007669"/>
    <property type="project" value="InterPro"/>
</dbReference>
<proteinExistence type="predicted"/>
<sequence length="308" mass="36311">MKKIADYDTYNYDYSTYWKKREYEHISEEILLKNLFAKLKGQWFLDIGGSFGRLTDSYYNNYSNPVIVDYSLKTLQKNSKDLKKRFPRIELIAANAYNLPFKERTFDGALMVRVLHHIDRPKDCLTQIYRILTPNGKYIQEYANKVHIKAVIRALIHFDLSIFNTTPYQQPDKHHYEGTKEGSKVLFLNYHPKYISDMFNKIGLRIDKKYGCSFLRSAFLKQTFKTEALLSIEKLLQKTLSWSNISPSIFLRATAIKEEQEIKSAKNILDICVCPVCKERLSFEGNSAKCDKCKTQYYKKEDIWDFRV</sequence>
<dbReference type="AlphaFoldDB" id="A0A847EUT5"/>
<reference evidence="2 3" key="1">
    <citation type="journal article" date="2020" name="Biotechnol. Biofuels">
        <title>New insights from the biogas microbiome by comprehensive genome-resolved metagenomics of nearly 1600 species originating from multiple anaerobic digesters.</title>
        <authorList>
            <person name="Campanaro S."/>
            <person name="Treu L."/>
            <person name="Rodriguez-R L.M."/>
            <person name="Kovalovszki A."/>
            <person name="Ziels R.M."/>
            <person name="Maus I."/>
            <person name="Zhu X."/>
            <person name="Kougias P.G."/>
            <person name="Basile A."/>
            <person name="Luo G."/>
            <person name="Schluter A."/>
            <person name="Konstantinidis K.T."/>
            <person name="Angelidaki I."/>
        </authorList>
    </citation>
    <scope>NUCLEOTIDE SEQUENCE [LARGE SCALE GENOMIC DNA]</scope>
    <source>
        <strain evidence="2">AS06rmzACSIP_421</strain>
    </source>
</reference>
<name>A0A847EUT5_9BACT</name>
<keyword evidence="2" id="KW-0489">Methyltransferase</keyword>
<gene>
    <name evidence="2" type="ORF">GX618_02300</name>
</gene>
<dbReference type="Gene3D" id="3.40.50.150">
    <property type="entry name" value="Vaccinia Virus protein VP39"/>
    <property type="match status" value="1"/>
</dbReference>
<evidence type="ECO:0000313" key="2">
    <source>
        <dbReference type="EMBL" id="NLE31084.1"/>
    </source>
</evidence>
<evidence type="ECO:0000313" key="3">
    <source>
        <dbReference type="Proteomes" id="UP000554004"/>
    </source>
</evidence>
<comment type="caution">
    <text evidence="2">The sequence shown here is derived from an EMBL/GenBank/DDBJ whole genome shotgun (WGS) entry which is preliminary data.</text>
</comment>
<protein>
    <submittedName>
        <fullName evidence="2">Methyltransferase domain-containing protein</fullName>
    </submittedName>
</protein>
<dbReference type="InterPro" id="IPR029063">
    <property type="entry name" value="SAM-dependent_MTases_sf"/>
</dbReference>
<keyword evidence="2" id="KW-0808">Transferase</keyword>
<dbReference type="CDD" id="cd02440">
    <property type="entry name" value="AdoMet_MTases"/>
    <property type="match status" value="1"/>
</dbReference>
<dbReference type="Pfam" id="PF08241">
    <property type="entry name" value="Methyltransf_11"/>
    <property type="match status" value="1"/>
</dbReference>
<dbReference type="Proteomes" id="UP000554004">
    <property type="component" value="Unassembled WGS sequence"/>
</dbReference>
<dbReference type="EMBL" id="JAAZAL010000086">
    <property type="protein sequence ID" value="NLE31084.1"/>
    <property type="molecule type" value="Genomic_DNA"/>
</dbReference>
<dbReference type="InterPro" id="IPR013216">
    <property type="entry name" value="Methyltransf_11"/>
</dbReference>
<feature type="domain" description="Methyltransferase type 11" evidence="1">
    <location>
        <begin position="45"/>
        <end position="139"/>
    </location>
</feature>
<organism evidence="2 3">
    <name type="scientific">Candidatus Dojkabacteria bacterium</name>
    <dbReference type="NCBI Taxonomy" id="2099670"/>
    <lineage>
        <taxon>Bacteria</taxon>
        <taxon>Candidatus Dojkabacteria</taxon>
    </lineage>
</organism>